<dbReference type="STRING" id="266892.SAMN04488054_10982"/>
<proteinExistence type="inferred from homology"/>
<dbReference type="GO" id="GO:0004540">
    <property type="term" value="F:RNA nuclease activity"/>
    <property type="evidence" value="ECO:0007669"/>
    <property type="project" value="InterPro"/>
</dbReference>
<dbReference type="GO" id="GO:0016787">
    <property type="term" value="F:hydrolase activity"/>
    <property type="evidence" value="ECO:0007669"/>
    <property type="project" value="UniProtKB-KW"/>
</dbReference>
<protein>
    <submittedName>
        <fullName evidence="5">Uncharacterized conserved protein YutE, UPF0331/DUF86 family</fullName>
    </submittedName>
</protein>
<keyword evidence="2" id="KW-0540">Nuclease</keyword>
<dbReference type="Pfam" id="PF01934">
    <property type="entry name" value="HepT-like"/>
    <property type="match status" value="1"/>
</dbReference>
<dbReference type="OrthoDB" id="2375467at2"/>
<keyword evidence="3" id="KW-0378">Hydrolase</keyword>
<accession>A0A1I4LZI4</accession>
<keyword evidence="6" id="KW-1185">Reference proteome</keyword>
<evidence type="ECO:0000256" key="3">
    <source>
        <dbReference type="ARBA" id="ARBA00022801"/>
    </source>
</evidence>
<dbReference type="Gene3D" id="1.20.120.580">
    <property type="entry name" value="bsu32300-like"/>
    <property type="match status" value="1"/>
</dbReference>
<dbReference type="PANTHER" id="PTHR33397">
    <property type="entry name" value="UPF0331 PROTEIN YUTE"/>
    <property type="match status" value="1"/>
</dbReference>
<evidence type="ECO:0000256" key="2">
    <source>
        <dbReference type="ARBA" id="ARBA00022722"/>
    </source>
</evidence>
<reference evidence="5 6" key="1">
    <citation type="submission" date="2016-10" db="EMBL/GenBank/DDBJ databases">
        <authorList>
            <person name="de Groot N.N."/>
        </authorList>
    </citation>
    <scope>NUCLEOTIDE SEQUENCE [LARGE SCALE GENOMIC DNA]</scope>
    <source>
        <strain evidence="5 6">CGMCC 1.6134</strain>
    </source>
</reference>
<dbReference type="RefSeq" id="WP_090926758.1">
    <property type="nucleotide sequence ID" value="NZ_FOTY01000009.1"/>
</dbReference>
<evidence type="ECO:0000256" key="1">
    <source>
        <dbReference type="ARBA" id="ARBA00022649"/>
    </source>
</evidence>
<name>A0A1I4LZI4_9BACI</name>
<gene>
    <name evidence="5" type="ORF">SAMN04488054_10982</name>
</gene>
<dbReference type="EMBL" id="FOTY01000009">
    <property type="protein sequence ID" value="SFL96225.1"/>
    <property type="molecule type" value="Genomic_DNA"/>
</dbReference>
<organism evidence="5 6">
    <name type="scientific">Salibacterium qingdaonense</name>
    <dbReference type="NCBI Taxonomy" id="266892"/>
    <lineage>
        <taxon>Bacteria</taxon>
        <taxon>Bacillati</taxon>
        <taxon>Bacillota</taxon>
        <taxon>Bacilli</taxon>
        <taxon>Bacillales</taxon>
        <taxon>Bacillaceae</taxon>
    </lineage>
</organism>
<dbReference type="PANTHER" id="PTHR33397:SF5">
    <property type="entry name" value="RNASE YUTE-RELATED"/>
    <property type="match status" value="1"/>
</dbReference>
<comment type="similarity">
    <text evidence="4">Belongs to the HepT RNase toxin family.</text>
</comment>
<evidence type="ECO:0000313" key="6">
    <source>
        <dbReference type="Proteomes" id="UP000199668"/>
    </source>
</evidence>
<dbReference type="InterPro" id="IPR052379">
    <property type="entry name" value="Type_VII_TA_RNase"/>
</dbReference>
<dbReference type="InterPro" id="IPR037038">
    <property type="entry name" value="HepT-like_sf"/>
</dbReference>
<sequence>MYFVDRKKIEEILEYMETLAAAFKSLDKVDTQIEKLALERMAQGWVEAVTDTGNQLIDGFVMRDPGSYEDIVDILEDENVLPEEEAQGLKSVIGYRRMLLQDYYAIQVHALHETLSGNQQALEHFPGRVRTFLAHEPGTVSAFLPEEDRGQ</sequence>
<evidence type="ECO:0000313" key="5">
    <source>
        <dbReference type="EMBL" id="SFL96225.1"/>
    </source>
</evidence>
<dbReference type="AlphaFoldDB" id="A0A1I4LZI4"/>
<dbReference type="Proteomes" id="UP000199668">
    <property type="component" value="Unassembled WGS sequence"/>
</dbReference>
<evidence type="ECO:0000256" key="4">
    <source>
        <dbReference type="ARBA" id="ARBA00024207"/>
    </source>
</evidence>
<dbReference type="InterPro" id="IPR008201">
    <property type="entry name" value="HepT-like"/>
</dbReference>
<dbReference type="GO" id="GO:0110001">
    <property type="term" value="C:toxin-antitoxin complex"/>
    <property type="evidence" value="ECO:0007669"/>
    <property type="project" value="InterPro"/>
</dbReference>
<keyword evidence="1" id="KW-1277">Toxin-antitoxin system</keyword>